<evidence type="ECO:0000259" key="1">
    <source>
        <dbReference type="PROSITE" id="PS50075"/>
    </source>
</evidence>
<dbReference type="InterPro" id="IPR009081">
    <property type="entry name" value="PP-bd_ACP"/>
</dbReference>
<evidence type="ECO:0000313" key="2">
    <source>
        <dbReference type="EMBL" id="KAB0563533.1"/>
    </source>
</evidence>
<dbReference type="InterPro" id="IPR036736">
    <property type="entry name" value="ACP-like_sf"/>
</dbReference>
<feature type="domain" description="Carrier" evidence="1">
    <location>
        <begin position="3"/>
        <end position="77"/>
    </location>
</feature>
<dbReference type="Proteomes" id="UP000423257">
    <property type="component" value="Unassembled WGS sequence"/>
</dbReference>
<dbReference type="Proteomes" id="UP000240476">
    <property type="component" value="Unassembled WGS sequence"/>
</dbReference>
<organism evidence="4 5">
    <name type="scientific">Pseudomonas palleroniana</name>
    <dbReference type="NCBI Taxonomy" id="191390"/>
    <lineage>
        <taxon>Bacteria</taxon>
        <taxon>Pseudomonadati</taxon>
        <taxon>Pseudomonadota</taxon>
        <taxon>Gammaproteobacteria</taxon>
        <taxon>Pseudomonadales</taxon>
        <taxon>Pseudomonadaceae</taxon>
        <taxon>Pseudomonas</taxon>
    </lineage>
</organism>
<evidence type="ECO:0000313" key="5">
    <source>
        <dbReference type="Proteomes" id="UP000199129"/>
    </source>
</evidence>
<dbReference type="Pfam" id="PF00550">
    <property type="entry name" value="PP-binding"/>
    <property type="match status" value="1"/>
</dbReference>
<reference evidence="3 6" key="2">
    <citation type="submission" date="2018-03" db="EMBL/GenBank/DDBJ databases">
        <title>Draft genome sequence of the type strain of Pseudomonas palleroniana LMG 23076, isolated from rice in Cameroon.</title>
        <authorList>
            <person name="Tambong J.T."/>
        </authorList>
    </citation>
    <scope>NUCLEOTIDE SEQUENCE [LARGE SCALE GENOMIC DNA]</scope>
    <source>
        <strain evidence="3 6">LMG 23076</strain>
    </source>
</reference>
<dbReference type="Gene3D" id="1.10.1200.10">
    <property type="entry name" value="ACP-like"/>
    <property type="match status" value="1"/>
</dbReference>
<sequence length="79" mass="8766">MAVTTEDKLLTLLSDYAKVPRDSITVHSSMQDFADDSLAITELSFKLRKAFEVPIADQDLDPLETVGELLELVDLRLAS</sequence>
<keyword evidence="6" id="KW-1185">Reference proteome</keyword>
<evidence type="ECO:0000313" key="6">
    <source>
        <dbReference type="Proteomes" id="UP000240476"/>
    </source>
</evidence>
<dbReference type="EMBL" id="PYWX01000045">
    <property type="protein sequence ID" value="PTC25994.1"/>
    <property type="molecule type" value="Genomic_DNA"/>
</dbReference>
<protein>
    <submittedName>
        <fullName evidence="2">Acyl carrier protein</fullName>
    </submittedName>
    <submittedName>
        <fullName evidence="4">Phosphopantetheine attachment site</fullName>
    </submittedName>
</protein>
<dbReference type="EMBL" id="VZPQ01000026">
    <property type="protein sequence ID" value="KAB0563533.1"/>
    <property type="molecule type" value="Genomic_DNA"/>
</dbReference>
<dbReference type="Proteomes" id="UP000199129">
    <property type="component" value="Unassembled WGS sequence"/>
</dbReference>
<dbReference type="EMBL" id="FNUA01000002">
    <property type="protein sequence ID" value="SEF09610.1"/>
    <property type="molecule type" value="Genomic_DNA"/>
</dbReference>
<gene>
    <name evidence="3" type="ORF">C9383_15070</name>
    <name evidence="2" type="ORF">F7R03_26330</name>
    <name evidence="4" type="ORF">SAMN04490198_5385</name>
</gene>
<accession>A0A1H5P7D6</accession>
<dbReference type="PROSITE" id="PS50075">
    <property type="entry name" value="CARRIER"/>
    <property type="match status" value="1"/>
</dbReference>
<evidence type="ECO:0000313" key="7">
    <source>
        <dbReference type="Proteomes" id="UP000423257"/>
    </source>
</evidence>
<dbReference type="SUPFAM" id="SSF47336">
    <property type="entry name" value="ACP-like"/>
    <property type="match status" value="1"/>
</dbReference>
<reference evidence="4 5" key="1">
    <citation type="submission" date="2016-10" db="EMBL/GenBank/DDBJ databases">
        <authorList>
            <person name="de Groot N.N."/>
        </authorList>
    </citation>
    <scope>NUCLEOTIDE SEQUENCE [LARGE SCALE GENOMIC DNA]</scope>
    <source>
        <strain evidence="4 5">BS3265</strain>
    </source>
</reference>
<dbReference type="AlphaFoldDB" id="A0A1H5P7D6"/>
<evidence type="ECO:0000313" key="4">
    <source>
        <dbReference type="EMBL" id="SEF09610.1"/>
    </source>
</evidence>
<name>A0A1H5P7D6_9PSED</name>
<proteinExistence type="predicted"/>
<evidence type="ECO:0000313" key="3">
    <source>
        <dbReference type="EMBL" id="PTC25994.1"/>
    </source>
</evidence>
<dbReference type="RefSeq" id="WP_090371735.1">
    <property type="nucleotide sequence ID" value="NZ_FNUA01000002.1"/>
</dbReference>
<reference evidence="2 7" key="3">
    <citation type="submission" date="2019-09" db="EMBL/GenBank/DDBJ databases">
        <title>Draft genome sequences of 48 bacterial type strains from the CCUG.</title>
        <authorList>
            <person name="Tunovic T."/>
            <person name="Pineiro-Iglesias B."/>
            <person name="Unosson C."/>
            <person name="Inganas E."/>
            <person name="Ohlen M."/>
            <person name="Cardew S."/>
            <person name="Jensie-Markopoulos S."/>
            <person name="Salva-Serra F."/>
            <person name="Jaen-Luchoro D."/>
            <person name="Karlsson R."/>
            <person name="Svensson-Stadler L."/>
            <person name="Chun J."/>
            <person name="Moore E."/>
        </authorList>
    </citation>
    <scope>NUCLEOTIDE SEQUENCE [LARGE SCALE GENOMIC DNA]</scope>
    <source>
        <strain evidence="2 7">CCUG 51524</strain>
    </source>
</reference>